<dbReference type="PATRIC" id="fig|33036.3.peg.49"/>
<keyword evidence="1" id="KW-1133">Transmembrane helix</keyword>
<accession>A0A133KIN5</accession>
<proteinExistence type="predicted"/>
<dbReference type="STRING" id="33036.HMPREF3200_00048"/>
<keyword evidence="1" id="KW-0472">Membrane</keyword>
<keyword evidence="1" id="KW-0812">Transmembrane</keyword>
<evidence type="ECO:0000313" key="2">
    <source>
        <dbReference type="EMBL" id="KWZ79320.1"/>
    </source>
</evidence>
<organism evidence="2 3">
    <name type="scientific">Anaerococcus tetradius</name>
    <dbReference type="NCBI Taxonomy" id="33036"/>
    <lineage>
        <taxon>Bacteria</taxon>
        <taxon>Bacillati</taxon>
        <taxon>Bacillota</taxon>
        <taxon>Tissierellia</taxon>
        <taxon>Tissierellales</taxon>
        <taxon>Peptoniphilaceae</taxon>
        <taxon>Anaerococcus</taxon>
    </lineage>
</organism>
<reference evidence="3" key="1">
    <citation type="submission" date="2016-01" db="EMBL/GenBank/DDBJ databases">
        <authorList>
            <person name="Mitreva M."/>
            <person name="Pepin K.H."/>
            <person name="Mihindukulasuriya K.A."/>
            <person name="Fulton R."/>
            <person name="Fronick C."/>
            <person name="O'Laughlin M."/>
            <person name="Miner T."/>
            <person name="Herter B."/>
            <person name="Rosa B.A."/>
            <person name="Cordes M."/>
            <person name="Tomlinson C."/>
            <person name="Wollam A."/>
            <person name="Palsikar V.B."/>
            <person name="Mardis E.R."/>
            <person name="Wilson R.K."/>
        </authorList>
    </citation>
    <scope>NUCLEOTIDE SEQUENCE [LARGE SCALE GENOMIC DNA]</scope>
    <source>
        <strain evidence="3">MJR8151</strain>
    </source>
</reference>
<evidence type="ECO:0000256" key="1">
    <source>
        <dbReference type="SAM" id="Phobius"/>
    </source>
</evidence>
<dbReference type="RefSeq" id="WP_060928813.1">
    <property type="nucleotide sequence ID" value="NZ_KQ955246.1"/>
</dbReference>
<name>A0A133KIN5_9FIRM</name>
<evidence type="ECO:0000313" key="3">
    <source>
        <dbReference type="Proteomes" id="UP000070383"/>
    </source>
</evidence>
<comment type="caution">
    <text evidence="2">The sequence shown here is derived from an EMBL/GenBank/DDBJ whole genome shotgun (WGS) entry which is preliminary data.</text>
</comment>
<feature type="transmembrane region" description="Helical" evidence="1">
    <location>
        <begin position="7"/>
        <end position="24"/>
    </location>
</feature>
<dbReference type="AlphaFoldDB" id="A0A133KIN5"/>
<gene>
    <name evidence="2" type="ORF">HMPREF3200_00048</name>
</gene>
<sequence>MRKNKFIMIDLIMLLLIFGMIEFYKEYIFDTLKNNGNSIYLVFALSILLLIVYIVRFFARPPYDLVKKLSRSSRNISGYYSKISLKSEKNYVNSYDFWVKINLILIGIFIFINLLIAFSNDFIFTTPMFFVELIAGFVLSIGGWIATWIREYKYYR</sequence>
<dbReference type="Proteomes" id="UP000070383">
    <property type="component" value="Unassembled WGS sequence"/>
</dbReference>
<protein>
    <submittedName>
        <fullName evidence="2">Uncharacterized protein</fullName>
    </submittedName>
</protein>
<feature type="transmembrane region" description="Helical" evidence="1">
    <location>
        <begin position="39"/>
        <end position="59"/>
    </location>
</feature>
<feature type="transmembrane region" description="Helical" evidence="1">
    <location>
        <begin position="97"/>
        <end position="116"/>
    </location>
</feature>
<keyword evidence="3" id="KW-1185">Reference proteome</keyword>
<feature type="transmembrane region" description="Helical" evidence="1">
    <location>
        <begin position="128"/>
        <end position="149"/>
    </location>
</feature>
<dbReference type="EMBL" id="LRPM01000003">
    <property type="protein sequence ID" value="KWZ79320.1"/>
    <property type="molecule type" value="Genomic_DNA"/>
</dbReference>
<dbReference type="OrthoDB" id="1692464at2"/>